<dbReference type="FunCoup" id="G8JMW4">
    <property type="interactions" value="37"/>
</dbReference>
<keyword evidence="2" id="KW-1185">Reference proteome</keyword>
<dbReference type="OrthoDB" id="5351126at2759"/>
<dbReference type="OMA" id="VWCRQYM"/>
<dbReference type="AlphaFoldDB" id="G8JMW4"/>
<dbReference type="Proteomes" id="UP000006790">
    <property type="component" value="Chromosome 1"/>
</dbReference>
<name>G8JMW4_ERECY</name>
<dbReference type="eggNOG" id="ENOG502R67H">
    <property type="taxonomic scope" value="Eukaryota"/>
</dbReference>
<dbReference type="RefSeq" id="XP_003644245.1">
    <property type="nucleotide sequence ID" value="XM_003644197.1"/>
</dbReference>
<proteinExistence type="predicted"/>
<evidence type="ECO:0008006" key="3">
    <source>
        <dbReference type="Google" id="ProtNLM"/>
    </source>
</evidence>
<evidence type="ECO:0000313" key="1">
    <source>
        <dbReference type="EMBL" id="AET37428.1"/>
    </source>
</evidence>
<protein>
    <recommendedName>
        <fullName evidence="3">F-box domain-containing protein</fullName>
    </recommendedName>
</protein>
<sequence length="786" mass="89700">MNEDMALRRDINIVNTDYSRYGTSIFETLYSDDKKLKGAIPSFSKHNTSTTVLSNGYFNGKDTRNRVLRSYRSLLDNCSSPSKAKRVINKIHDHASCESLSLFYSKSIHSFLSRELVIHGAKDGTISKELRPYLDINALPIEILTIILRNLQHSDNPNDYKSLIKLLYVSKKFYLAAKVLVYESPQFTSSYRVGQFVTSIRLNPESAKLVKQLDLSQLRNGLIEDDCQKTEIITQPSNRLAERRTSNVDLREVVESDAPLPDVALATWRDWRLRFDPLYSSPILNSYNLKRIRYSNTGIGPTTSIGTSGQRKTRRSYYSISSTISSSLHPRSHSLTSFNDKSTTIRKRVKDIRWITSLFGLPKTKKHLGSRHKTIKRCREQNDGNLTVKAIRAASQHVHQSETQKSDTQRHPHANKFLLKYTVYKDIPIGYLLHIIDHCSSLHTLNISNLSISTDFEIETKEKSNPINSLILEDNHQEGSKELSEGKVGRKLQVVYLSDSDKSYEFYIAQSNSEKLHVPSTFSHQNSHRILYPNFPRPIDASTKFRTETNRSQNRCISYSLRRLSEHDIFNRLCKLRSLRHLEVNGVSWCSSEHIKQVLIHNYLSENYLLHASFKGTGLVRDAPWSSAGSIRSLVALLVLSDLAKRDDFEIENLFNVRTNFLNYGGPLAHPDMLEASNSFYLSSAITTLTSNGYPAFKLCIMKSAHFSVEIGRCNDAVPMSASDSKGFALGIKIYLGTLQNDHQHFESLSKLHTLCSQLLERVNRLHEGHRRRHIGEHYQISFLPL</sequence>
<gene>
    <name evidence="1" type="ordered locus">Ecym_1178</name>
</gene>
<dbReference type="GeneID" id="11469606"/>
<dbReference type="HOGENOM" id="CLU_017243_0_0_1"/>
<accession>G8JMW4</accession>
<dbReference type="EMBL" id="CP002497">
    <property type="protein sequence ID" value="AET37428.1"/>
    <property type="molecule type" value="Genomic_DNA"/>
</dbReference>
<dbReference type="KEGG" id="erc:Ecym_1178"/>
<organism evidence="1 2">
    <name type="scientific">Eremothecium cymbalariae (strain CBS 270.75 / DBVPG 7215 / KCTC 17166 / NRRL Y-17582)</name>
    <name type="common">Yeast</name>
    <dbReference type="NCBI Taxonomy" id="931890"/>
    <lineage>
        <taxon>Eukaryota</taxon>
        <taxon>Fungi</taxon>
        <taxon>Dikarya</taxon>
        <taxon>Ascomycota</taxon>
        <taxon>Saccharomycotina</taxon>
        <taxon>Saccharomycetes</taxon>
        <taxon>Saccharomycetales</taxon>
        <taxon>Saccharomycetaceae</taxon>
        <taxon>Eremothecium</taxon>
    </lineage>
</organism>
<reference evidence="2" key="1">
    <citation type="journal article" date="2012" name="G3 (Bethesda)">
        <title>Pichia sorbitophila, an interspecies yeast hybrid reveals early steps of genome resolution following polyploidization.</title>
        <authorList>
            <person name="Leh Louis V."/>
            <person name="Despons L."/>
            <person name="Friedrich A."/>
            <person name="Martin T."/>
            <person name="Durrens P."/>
            <person name="Casaregola S."/>
            <person name="Neuveglise C."/>
            <person name="Fairhead C."/>
            <person name="Marck C."/>
            <person name="Cruz J.A."/>
            <person name="Straub M.L."/>
            <person name="Kugler V."/>
            <person name="Sacerdot C."/>
            <person name="Uzunov Z."/>
            <person name="Thierry A."/>
            <person name="Weiss S."/>
            <person name="Bleykasten C."/>
            <person name="De Montigny J."/>
            <person name="Jacques N."/>
            <person name="Jung P."/>
            <person name="Lemaire M."/>
            <person name="Mallet S."/>
            <person name="Morel G."/>
            <person name="Richard G.F."/>
            <person name="Sarkar A."/>
            <person name="Savel G."/>
            <person name="Schacherer J."/>
            <person name="Seret M.L."/>
            <person name="Talla E."/>
            <person name="Samson G."/>
            <person name="Jubin C."/>
            <person name="Poulain J."/>
            <person name="Vacherie B."/>
            <person name="Barbe V."/>
            <person name="Pelletier E."/>
            <person name="Sherman D.J."/>
            <person name="Westhof E."/>
            <person name="Weissenbach J."/>
            <person name="Baret P.V."/>
            <person name="Wincker P."/>
            <person name="Gaillardin C."/>
            <person name="Dujon B."/>
            <person name="Souciet J.L."/>
        </authorList>
    </citation>
    <scope>NUCLEOTIDE SEQUENCE [LARGE SCALE GENOMIC DNA]</scope>
    <source>
        <strain evidence="2">CBS 270.75 / DBVPG 7215 / KCTC 17166 / NRRL Y-17582</strain>
    </source>
</reference>
<dbReference type="InParanoid" id="G8JMW4"/>
<evidence type="ECO:0000313" key="2">
    <source>
        <dbReference type="Proteomes" id="UP000006790"/>
    </source>
</evidence>